<comment type="function">
    <text evidence="5">Converts proline to delta-1-pyrroline-5-carboxylate.</text>
</comment>
<dbReference type="PANTHER" id="PTHR13914">
    <property type="entry name" value="PROLINE OXIDASE"/>
    <property type="match status" value="1"/>
</dbReference>
<dbReference type="Pfam" id="PF01619">
    <property type="entry name" value="Pro_dh"/>
    <property type="match status" value="1"/>
</dbReference>
<comment type="similarity">
    <text evidence="1 5">Belongs to the proline oxidase family.</text>
</comment>
<dbReference type="Proteomes" id="UP001300502">
    <property type="component" value="Unassembled WGS sequence"/>
</dbReference>
<dbReference type="AlphaFoldDB" id="A0AAV9IHZ8"/>
<keyword evidence="5" id="KW-0274">FAD</keyword>
<dbReference type="Gene3D" id="3.20.20.220">
    <property type="match status" value="1"/>
</dbReference>
<dbReference type="InterPro" id="IPR029041">
    <property type="entry name" value="FAD-linked_oxidoreductase-like"/>
</dbReference>
<organism evidence="7 8">
    <name type="scientific">Galdieria yellowstonensis</name>
    <dbReference type="NCBI Taxonomy" id="3028027"/>
    <lineage>
        <taxon>Eukaryota</taxon>
        <taxon>Rhodophyta</taxon>
        <taxon>Bangiophyceae</taxon>
        <taxon>Galdieriales</taxon>
        <taxon>Galdieriaceae</taxon>
        <taxon>Galdieria</taxon>
    </lineage>
</organism>
<dbReference type="SUPFAM" id="SSF51730">
    <property type="entry name" value="FAD-linked oxidoreductase"/>
    <property type="match status" value="1"/>
</dbReference>
<keyword evidence="3 5" id="KW-0560">Oxidoreductase</keyword>
<dbReference type="GO" id="GO:0071949">
    <property type="term" value="F:FAD binding"/>
    <property type="evidence" value="ECO:0007669"/>
    <property type="project" value="TreeGrafter"/>
</dbReference>
<proteinExistence type="inferred from homology"/>
<gene>
    <name evidence="7" type="ORF">GAYE_SCF34G4955</name>
</gene>
<evidence type="ECO:0000256" key="4">
    <source>
        <dbReference type="ARBA" id="ARBA00023062"/>
    </source>
</evidence>
<dbReference type="GO" id="GO:0005739">
    <property type="term" value="C:mitochondrion"/>
    <property type="evidence" value="ECO:0007669"/>
    <property type="project" value="TreeGrafter"/>
</dbReference>
<comment type="catalytic activity">
    <reaction evidence="5">
        <text>L-proline + a quinone = (S)-1-pyrroline-5-carboxylate + a quinol + H(+)</text>
        <dbReference type="Rhea" id="RHEA:23784"/>
        <dbReference type="ChEBI" id="CHEBI:15378"/>
        <dbReference type="ChEBI" id="CHEBI:17388"/>
        <dbReference type="ChEBI" id="CHEBI:24646"/>
        <dbReference type="ChEBI" id="CHEBI:60039"/>
        <dbReference type="ChEBI" id="CHEBI:132124"/>
        <dbReference type="EC" id="1.5.5.2"/>
    </reaction>
</comment>
<comment type="cofactor">
    <cofactor evidence="5">
        <name>FAD</name>
        <dbReference type="ChEBI" id="CHEBI:57692"/>
    </cofactor>
</comment>
<name>A0AAV9IHZ8_9RHOD</name>
<dbReference type="InterPro" id="IPR015659">
    <property type="entry name" value="Proline_oxidase"/>
</dbReference>
<dbReference type="PANTHER" id="PTHR13914:SF0">
    <property type="entry name" value="PROLINE DEHYDROGENASE 1, MITOCHONDRIAL"/>
    <property type="match status" value="1"/>
</dbReference>
<accession>A0AAV9IHZ8</accession>
<keyword evidence="8" id="KW-1185">Reference proteome</keyword>
<dbReference type="EC" id="1.5.5.2" evidence="2 5"/>
<feature type="domain" description="Proline dehydrogenase" evidence="6">
    <location>
        <begin position="118"/>
        <end position="460"/>
    </location>
</feature>
<reference evidence="7 8" key="1">
    <citation type="submission" date="2022-07" db="EMBL/GenBank/DDBJ databases">
        <title>Genome-wide signatures of adaptation to extreme environments.</title>
        <authorList>
            <person name="Cho C.H."/>
            <person name="Yoon H.S."/>
        </authorList>
    </citation>
    <scope>NUCLEOTIDE SEQUENCE [LARGE SCALE GENOMIC DNA]</scope>
    <source>
        <strain evidence="7 8">108.79 E11</strain>
    </source>
</reference>
<evidence type="ECO:0000256" key="5">
    <source>
        <dbReference type="RuleBase" id="RU364054"/>
    </source>
</evidence>
<dbReference type="GO" id="GO:0004657">
    <property type="term" value="F:proline dehydrogenase activity"/>
    <property type="evidence" value="ECO:0007669"/>
    <property type="project" value="UniProtKB-EC"/>
</dbReference>
<evidence type="ECO:0000256" key="2">
    <source>
        <dbReference type="ARBA" id="ARBA00012695"/>
    </source>
</evidence>
<dbReference type="InterPro" id="IPR002872">
    <property type="entry name" value="Proline_DH_dom"/>
</dbReference>
<dbReference type="EMBL" id="JANCYU010000047">
    <property type="protein sequence ID" value="KAK4527034.1"/>
    <property type="molecule type" value="Genomic_DNA"/>
</dbReference>
<protein>
    <recommendedName>
        <fullName evidence="2 5">Proline dehydrogenase</fullName>
        <ecNumber evidence="2 5">1.5.5.2</ecNumber>
    </recommendedName>
</protein>
<evidence type="ECO:0000313" key="7">
    <source>
        <dbReference type="EMBL" id="KAK4527034.1"/>
    </source>
</evidence>
<evidence type="ECO:0000313" key="8">
    <source>
        <dbReference type="Proteomes" id="UP001300502"/>
    </source>
</evidence>
<evidence type="ECO:0000259" key="6">
    <source>
        <dbReference type="Pfam" id="PF01619"/>
    </source>
</evidence>
<comment type="caution">
    <text evidence="7">The sequence shown here is derived from an EMBL/GenBank/DDBJ whole genome shotgun (WGS) entry which is preliminary data.</text>
</comment>
<keyword evidence="5" id="KW-0285">Flavoprotein</keyword>
<sequence length="480" mass="55205">MRTWSKLIVTYTKPLVAKLTKPRTYTHTEASQSVSKAYITPVTPKEAFGDLATRDLLRGLVSLALARTPGVATYGGKFLESIHRSGPRILKDFVDGIVRRTVFGHFCAGETLDECERNTQHLRRLGVKCLFDYAAEREPGTVLSEEDLRKEEAAKEYAAELEIETIRRACQLGKGDFACIKITALAVIEHLEKLNAMIIKDWKKSADKEASIRGYSVDPELSFDFEKLEIFKSHFSDEELRILRNDVFRIQRLCALAAESRVPILIDAEHYCLQDAIEYIAMGMQKRYNTPQESYVFTTIQCYLKDSERREKLVTRIAEQFGFRLGLKLVRGAYLHYEREYASQRNIESPVWNTIEETHRSYNTIASREIARVSQGKTSLILATHNLESIRNAIKNIEQLNMRHDNEHFHFGQLYSMADATTASLRKAGFQVVKYIPFGPLEEVIPYLSRRLLENQDILGSTSVDMSYFYKELMRRITRK</sequence>
<keyword evidence="4 5" id="KW-0642">Proline metabolism</keyword>
<evidence type="ECO:0000256" key="3">
    <source>
        <dbReference type="ARBA" id="ARBA00023002"/>
    </source>
</evidence>
<evidence type="ECO:0000256" key="1">
    <source>
        <dbReference type="ARBA" id="ARBA00005869"/>
    </source>
</evidence>
<dbReference type="GO" id="GO:0010133">
    <property type="term" value="P:L-proline catabolic process to L-glutamate"/>
    <property type="evidence" value="ECO:0007669"/>
    <property type="project" value="TreeGrafter"/>
</dbReference>